<evidence type="ECO:0000256" key="2">
    <source>
        <dbReference type="ARBA" id="ARBA00025626"/>
    </source>
</evidence>
<evidence type="ECO:0000313" key="3">
    <source>
        <dbReference type="EMBL" id="AUB59571.1"/>
    </source>
</evidence>
<dbReference type="RefSeq" id="WP_100908876.1">
    <property type="nucleotide sequence ID" value="NZ_CP017768.1"/>
</dbReference>
<organism evidence="3 4">
    <name type="scientific">Methanobacterium subterraneum</name>
    <dbReference type="NCBI Taxonomy" id="59277"/>
    <lineage>
        <taxon>Archaea</taxon>
        <taxon>Methanobacteriati</taxon>
        <taxon>Methanobacteriota</taxon>
        <taxon>Methanomada group</taxon>
        <taxon>Methanobacteria</taxon>
        <taxon>Methanobacteriales</taxon>
        <taxon>Methanobacteriaceae</taxon>
        <taxon>Methanobacterium</taxon>
    </lineage>
</organism>
<keyword evidence="1" id="KW-0051">Antiviral defense</keyword>
<name>A0A2H4VN96_9EURY</name>
<evidence type="ECO:0000256" key="1">
    <source>
        <dbReference type="ARBA" id="ARBA00023118"/>
    </source>
</evidence>
<evidence type="ECO:0000313" key="4">
    <source>
        <dbReference type="Proteomes" id="UP000232631"/>
    </source>
</evidence>
<dbReference type="EMBL" id="CP017768">
    <property type="protein sequence ID" value="AUB59571.1"/>
    <property type="molecule type" value="Genomic_DNA"/>
</dbReference>
<dbReference type="InterPro" id="IPR010154">
    <property type="entry name" value="CRISPR-assoc_Cas7/Cst2/DevR"/>
</dbReference>
<reference evidence="3 4" key="1">
    <citation type="submission" date="2016-10" db="EMBL/GenBank/DDBJ databases">
        <title>Comparative genomics between deep and shallow subseafloor isolates.</title>
        <authorList>
            <person name="Ishii S."/>
            <person name="Miller J.R."/>
            <person name="Sutton G."/>
            <person name="Suzuki S."/>
            <person name="Methe B."/>
            <person name="Inagaki F."/>
            <person name="Imachi H."/>
        </authorList>
    </citation>
    <scope>NUCLEOTIDE SEQUENCE [LARGE SCALE GENOMIC DNA]</scope>
    <source>
        <strain evidence="3 4">A8p</strain>
    </source>
</reference>
<dbReference type="Pfam" id="PF01905">
    <property type="entry name" value="DevR"/>
    <property type="match status" value="1"/>
</dbReference>
<dbReference type="GO" id="GO:0051607">
    <property type="term" value="P:defense response to virus"/>
    <property type="evidence" value="ECO:0007669"/>
    <property type="project" value="UniProtKB-KW"/>
</dbReference>
<sequence>MSKTVVGFMLVDAPHSALNNAGADAGDRTDNIVRVKSIRRGRKVYPYVSGQALRYWWRDTLQERFDWKMSPISREKKIAFTSANPIDYDDDDVFGYMRALKAKEGGTVTRISPLKNSPLISVIEQIPTQDFGVMARHEGDPVPYEHEFYSTILKGIFSVDLDSLGVFYGAEKTGYKNMYPKLEALAEEKGLSLEEENKKWTMPEDIRIKRTQDVIKALPYLQGGAKLTSHLTDVSPKLVILAAIDGGNHIFMNIVKEENGEAIMDIEALKEVLNEYDDSLLTDVYIGLRKGFMDELEPLIKELSEENSKIHVGTIKEATDQFSNKIPELMHV</sequence>
<gene>
    <name evidence="3" type="ORF">BK009_02080</name>
</gene>
<accession>A0A2H4VN96</accession>
<dbReference type="KEGG" id="msub:BK009_02080"/>
<proteinExistence type="predicted"/>
<dbReference type="NCBIfam" id="TIGR02585">
    <property type="entry name" value="cas_Cst2_DevR"/>
    <property type="match status" value="1"/>
</dbReference>
<dbReference type="Proteomes" id="UP000232631">
    <property type="component" value="Chromosome"/>
</dbReference>
<dbReference type="AlphaFoldDB" id="A0A2H4VN96"/>
<dbReference type="NCBIfam" id="TIGR01875">
    <property type="entry name" value="cas_MJ0381"/>
    <property type="match status" value="1"/>
</dbReference>
<dbReference type="GeneID" id="35125232"/>
<comment type="function">
    <text evidence="2">CRISPR (clustered regularly interspaced short palindromic repeat) is an adaptive immune system that provides protection against mobile genetic elements (viruses, transposable elements and conjugative plasmids). CRISPR clusters contain spacers, sequences complementary to antecedent mobile elements, and target invading nucleic acids. CRISPR clusters are transcribed and processed into CRISPR RNA (crRNA).</text>
</comment>
<protein>
    <submittedName>
        <fullName evidence="3">Type I-B CRISPR-associated protein Cas7/Cst2/DevR</fullName>
    </submittedName>
</protein>
<keyword evidence="4" id="KW-1185">Reference proteome</keyword>
<dbReference type="InterPro" id="IPR013414">
    <property type="entry name" value="Cas7/Cst2/DevR_sub_I-B/Tneap"/>
</dbReference>